<dbReference type="AlphaFoldDB" id="A0AAV4D1C8"/>
<comment type="caution">
    <text evidence="2">The sequence shown here is derived from an EMBL/GenBank/DDBJ whole genome shotgun (WGS) entry which is preliminary data.</text>
</comment>
<evidence type="ECO:0000313" key="2">
    <source>
        <dbReference type="EMBL" id="GFO37771.1"/>
    </source>
</evidence>
<organism evidence="2 3">
    <name type="scientific">Plakobranchus ocellatus</name>
    <dbReference type="NCBI Taxonomy" id="259542"/>
    <lineage>
        <taxon>Eukaryota</taxon>
        <taxon>Metazoa</taxon>
        <taxon>Spiralia</taxon>
        <taxon>Lophotrochozoa</taxon>
        <taxon>Mollusca</taxon>
        <taxon>Gastropoda</taxon>
        <taxon>Heterobranchia</taxon>
        <taxon>Euthyneura</taxon>
        <taxon>Panpulmonata</taxon>
        <taxon>Sacoglossa</taxon>
        <taxon>Placobranchoidea</taxon>
        <taxon>Plakobranchidae</taxon>
        <taxon>Plakobranchus</taxon>
    </lineage>
</organism>
<keyword evidence="3" id="KW-1185">Reference proteome</keyword>
<evidence type="ECO:0000256" key="1">
    <source>
        <dbReference type="SAM" id="MobiDB-lite"/>
    </source>
</evidence>
<dbReference type="EMBL" id="BLXT01007302">
    <property type="protein sequence ID" value="GFO37771.1"/>
    <property type="molecule type" value="Genomic_DNA"/>
</dbReference>
<accession>A0AAV4D1C8</accession>
<reference evidence="2 3" key="1">
    <citation type="journal article" date="2021" name="Elife">
        <title>Chloroplast acquisition without the gene transfer in kleptoplastic sea slugs, Plakobranchus ocellatus.</title>
        <authorList>
            <person name="Maeda T."/>
            <person name="Takahashi S."/>
            <person name="Yoshida T."/>
            <person name="Shimamura S."/>
            <person name="Takaki Y."/>
            <person name="Nagai Y."/>
            <person name="Toyoda A."/>
            <person name="Suzuki Y."/>
            <person name="Arimoto A."/>
            <person name="Ishii H."/>
            <person name="Satoh N."/>
            <person name="Nishiyama T."/>
            <person name="Hasebe M."/>
            <person name="Maruyama T."/>
            <person name="Minagawa J."/>
            <person name="Obokata J."/>
            <person name="Shigenobu S."/>
        </authorList>
    </citation>
    <scope>NUCLEOTIDE SEQUENCE [LARGE SCALE GENOMIC DNA]</scope>
</reference>
<gene>
    <name evidence="2" type="ORF">PoB_006427600</name>
</gene>
<sequence>MLINDVVDDNDGDVIDKDNDANDDDDDYDVDDDDDDDDDVEVITNPEITLWWMGSMYKQTIQFDKTQ</sequence>
<dbReference type="Proteomes" id="UP000735302">
    <property type="component" value="Unassembled WGS sequence"/>
</dbReference>
<feature type="region of interest" description="Disordered" evidence="1">
    <location>
        <begin position="1"/>
        <end position="40"/>
    </location>
</feature>
<protein>
    <submittedName>
        <fullName evidence="2">Uncharacterized protein</fullName>
    </submittedName>
</protein>
<proteinExistence type="predicted"/>
<name>A0AAV4D1C8_9GAST</name>
<feature type="compositionally biased region" description="Acidic residues" evidence="1">
    <location>
        <begin position="1"/>
        <end position="13"/>
    </location>
</feature>
<evidence type="ECO:0000313" key="3">
    <source>
        <dbReference type="Proteomes" id="UP000735302"/>
    </source>
</evidence>
<feature type="compositionally biased region" description="Acidic residues" evidence="1">
    <location>
        <begin position="21"/>
        <end position="40"/>
    </location>
</feature>